<dbReference type="PROSITE" id="PS50011">
    <property type="entry name" value="PROTEIN_KINASE_DOM"/>
    <property type="match status" value="1"/>
</dbReference>
<sequence>MSSASIFRSSTPNEPRSLLNSNPNAQESNTNSSRSHCPSKKRHDDTYRDPSPPVQDDQLASSSSSDQSTRHPTPSFARFQSTTIAPSPPSTSMPFESPHRSERSHIEAGATQHGFNTNLRSPIENANNLSPSRPANPLNRQPSANSLRLLTRTPSVKAALTGSIGSIGSIGSLSGSSSGYPSPMIAAMGDMTPLPSPLLSGDSPGPWKKLAIGSMSPPQRRDKLRSVVENSILATGADQQEEDALTSSTKRKLYKSLNDNNDTSGQALSLSSQQSHRHTRNRSISEYTPDSAVMSVRQVTASGSHTKIGSGEPQIRREKNLAESRGLTPTVTQPPTPPPSESSRDSVEGVAAPRYEYFEARDRNDKKLRRWRSVCTLGQGTFSRVVLATSQMNIPDDIVTKTPSGASSTFTDPRLDRKTLVAVKVCEHGPRGGASEERVEMSLKRELEIMQSIHHPSLVDLKAWSIEPTRAILVLSYCPGGDLFDIATSHRKLLTPSLTKRIFAELVGAVSYLHKQMIVHRDIKLENVLVNFTPDELADPSIDWTTYPHSIIALADLGLSRRIAVDEKLETRCGSEDYAAPEVIMGQPYDGRATDAWSLGVLLFALLESRLPFDPHPGMNDSHRMRSRKSHRIARVEWRWCEYEGEDSDHDGSEAKFKEQGLLGAMHITEGLLKRARSRWTLDKVSAEPWVREGITVEGGLRFREEIEGAEV</sequence>
<dbReference type="Proteomes" id="UP001338125">
    <property type="component" value="Unassembled WGS sequence"/>
</dbReference>
<evidence type="ECO:0000259" key="7">
    <source>
        <dbReference type="PROSITE" id="PS50011"/>
    </source>
</evidence>
<protein>
    <submittedName>
        <fullName evidence="8">Serine/threonine-protein kinase PRR1</fullName>
    </submittedName>
</protein>
<feature type="compositionally biased region" description="Polar residues" evidence="6">
    <location>
        <begin position="1"/>
        <end position="36"/>
    </location>
</feature>
<proteinExistence type="predicted"/>
<dbReference type="Gene3D" id="1.10.510.10">
    <property type="entry name" value="Transferase(Phosphotransferase) domain 1"/>
    <property type="match status" value="1"/>
</dbReference>
<name>A0ABR0SUR6_9HYPO</name>
<evidence type="ECO:0000256" key="6">
    <source>
        <dbReference type="SAM" id="MobiDB-lite"/>
    </source>
</evidence>
<dbReference type="SUPFAM" id="SSF56112">
    <property type="entry name" value="Protein kinase-like (PK-like)"/>
    <property type="match status" value="1"/>
</dbReference>
<dbReference type="InterPro" id="IPR030616">
    <property type="entry name" value="Aur-like"/>
</dbReference>
<keyword evidence="3" id="KW-0547">Nucleotide-binding</keyword>
<feature type="compositionally biased region" description="Low complexity" evidence="6">
    <location>
        <begin position="55"/>
        <end position="67"/>
    </location>
</feature>
<dbReference type="InterPro" id="IPR011009">
    <property type="entry name" value="Kinase-like_dom_sf"/>
</dbReference>
<feature type="compositionally biased region" description="Polar residues" evidence="6">
    <location>
        <begin position="113"/>
        <end position="147"/>
    </location>
</feature>
<reference evidence="8 9" key="1">
    <citation type="submission" date="2024-01" db="EMBL/GenBank/DDBJ databases">
        <title>Complete genome of Cladobotryum mycophilum ATHUM6906.</title>
        <authorList>
            <person name="Christinaki A.C."/>
            <person name="Myridakis A.I."/>
            <person name="Kouvelis V.N."/>
        </authorList>
    </citation>
    <scope>NUCLEOTIDE SEQUENCE [LARGE SCALE GENOMIC DNA]</scope>
    <source>
        <strain evidence="8 9">ATHUM6906</strain>
    </source>
</reference>
<keyword evidence="2" id="KW-0808">Transferase</keyword>
<evidence type="ECO:0000256" key="3">
    <source>
        <dbReference type="ARBA" id="ARBA00022741"/>
    </source>
</evidence>
<dbReference type="SMART" id="SM00220">
    <property type="entry name" value="S_TKc"/>
    <property type="match status" value="1"/>
</dbReference>
<comment type="caution">
    <text evidence="8">The sequence shown here is derived from an EMBL/GenBank/DDBJ whole genome shotgun (WGS) entry which is preliminary data.</text>
</comment>
<dbReference type="PROSITE" id="PS00108">
    <property type="entry name" value="PROTEIN_KINASE_ST"/>
    <property type="match status" value="1"/>
</dbReference>
<keyword evidence="1" id="KW-0723">Serine/threonine-protein kinase</keyword>
<dbReference type="InterPro" id="IPR008271">
    <property type="entry name" value="Ser/Thr_kinase_AS"/>
</dbReference>
<organism evidence="8 9">
    <name type="scientific">Cladobotryum mycophilum</name>
    <dbReference type="NCBI Taxonomy" id="491253"/>
    <lineage>
        <taxon>Eukaryota</taxon>
        <taxon>Fungi</taxon>
        <taxon>Dikarya</taxon>
        <taxon>Ascomycota</taxon>
        <taxon>Pezizomycotina</taxon>
        <taxon>Sordariomycetes</taxon>
        <taxon>Hypocreomycetidae</taxon>
        <taxon>Hypocreales</taxon>
        <taxon>Hypocreaceae</taxon>
        <taxon>Cladobotryum</taxon>
    </lineage>
</organism>
<evidence type="ECO:0000313" key="8">
    <source>
        <dbReference type="EMBL" id="KAK5995908.1"/>
    </source>
</evidence>
<feature type="compositionally biased region" description="Polar residues" evidence="6">
    <location>
        <begin position="257"/>
        <end position="267"/>
    </location>
</feature>
<evidence type="ECO:0000256" key="2">
    <source>
        <dbReference type="ARBA" id="ARBA00022679"/>
    </source>
</evidence>
<feature type="region of interest" description="Disordered" evidence="6">
    <location>
        <begin position="322"/>
        <end position="349"/>
    </location>
</feature>
<keyword evidence="9" id="KW-1185">Reference proteome</keyword>
<keyword evidence="5" id="KW-0067">ATP-binding</keyword>
<feature type="region of interest" description="Disordered" evidence="6">
    <location>
        <begin position="1"/>
        <end position="147"/>
    </location>
</feature>
<feature type="region of interest" description="Disordered" evidence="6">
    <location>
        <begin position="255"/>
        <end position="293"/>
    </location>
</feature>
<evidence type="ECO:0000313" key="9">
    <source>
        <dbReference type="Proteomes" id="UP001338125"/>
    </source>
</evidence>
<dbReference type="PANTHER" id="PTHR24350">
    <property type="entry name" value="SERINE/THREONINE-PROTEIN KINASE IAL-RELATED"/>
    <property type="match status" value="1"/>
</dbReference>
<feature type="domain" description="Protein kinase" evidence="7">
    <location>
        <begin position="371"/>
        <end position="691"/>
    </location>
</feature>
<dbReference type="InterPro" id="IPR000719">
    <property type="entry name" value="Prot_kinase_dom"/>
</dbReference>
<evidence type="ECO:0000256" key="5">
    <source>
        <dbReference type="ARBA" id="ARBA00022840"/>
    </source>
</evidence>
<feature type="compositionally biased region" description="Basic and acidic residues" evidence="6">
    <location>
        <begin position="97"/>
        <end position="106"/>
    </location>
</feature>
<evidence type="ECO:0000256" key="4">
    <source>
        <dbReference type="ARBA" id="ARBA00022777"/>
    </source>
</evidence>
<keyword evidence="4 8" id="KW-0418">Kinase</keyword>
<dbReference type="GO" id="GO:0016301">
    <property type="term" value="F:kinase activity"/>
    <property type="evidence" value="ECO:0007669"/>
    <property type="project" value="UniProtKB-KW"/>
</dbReference>
<accession>A0ABR0SUR6</accession>
<evidence type="ECO:0000256" key="1">
    <source>
        <dbReference type="ARBA" id="ARBA00022527"/>
    </source>
</evidence>
<gene>
    <name evidence="8" type="ORF">PT974_04326</name>
</gene>
<dbReference type="EMBL" id="JAVFKD010000004">
    <property type="protein sequence ID" value="KAK5995908.1"/>
    <property type="molecule type" value="Genomic_DNA"/>
</dbReference>
<dbReference type="Pfam" id="PF00069">
    <property type="entry name" value="Pkinase"/>
    <property type="match status" value="1"/>
</dbReference>